<dbReference type="GO" id="GO:0005524">
    <property type="term" value="F:ATP binding"/>
    <property type="evidence" value="ECO:0007669"/>
    <property type="project" value="InterPro"/>
</dbReference>
<reference evidence="17" key="1">
    <citation type="submission" date="2017-02" db="UniProtKB">
        <authorList>
            <consortium name="WormBaseParasite"/>
        </authorList>
    </citation>
    <scope>IDENTIFICATION</scope>
</reference>
<dbReference type="InterPro" id="IPR000719">
    <property type="entry name" value="Prot_kinase_dom"/>
</dbReference>
<dbReference type="InterPro" id="IPR029787">
    <property type="entry name" value="Nucleotide_cyclase"/>
</dbReference>
<dbReference type="InterPro" id="IPR050401">
    <property type="entry name" value="Cyclic_nucleotide_synthase"/>
</dbReference>
<evidence type="ECO:0000259" key="14">
    <source>
        <dbReference type="PROSITE" id="PS50125"/>
    </source>
</evidence>
<comment type="subcellular location">
    <subcellularLocation>
        <location evidence="1">Membrane</location>
        <topology evidence="1">Single-pass membrane protein</topology>
    </subcellularLocation>
</comment>
<dbReference type="Gene3D" id="3.30.70.1230">
    <property type="entry name" value="Nucleotide cyclase"/>
    <property type="match status" value="1"/>
</dbReference>
<keyword evidence="11" id="KW-0175">Coiled coil</keyword>
<keyword evidence="5" id="KW-1133">Transmembrane helix</keyword>
<dbReference type="Gene3D" id="1.10.510.10">
    <property type="entry name" value="Transferase(Phosphotransferase) domain 1"/>
    <property type="match status" value="1"/>
</dbReference>
<dbReference type="Gene3D" id="6.10.250.780">
    <property type="match status" value="1"/>
</dbReference>
<evidence type="ECO:0000256" key="12">
    <source>
        <dbReference type="SAM" id="SignalP"/>
    </source>
</evidence>
<dbReference type="SMART" id="SM00044">
    <property type="entry name" value="CYCc"/>
    <property type="match status" value="1"/>
</dbReference>
<dbReference type="PROSITE" id="PS00452">
    <property type="entry name" value="GUANYLATE_CYCLASE_1"/>
    <property type="match status" value="1"/>
</dbReference>
<evidence type="ECO:0000256" key="2">
    <source>
        <dbReference type="ARBA" id="ARBA00012202"/>
    </source>
</evidence>
<dbReference type="GO" id="GO:0007168">
    <property type="term" value="P:receptor guanylyl cyclase signaling pathway"/>
    <property type="evidence" value="ECO:0007669"/>
    <property type="project" value="TreeGrafter"/>
</dbReference>
<reference evidence="15 16" key="2">
    <citation type="submission" date="2018-11" db="EMBL/GenBank/DDBJ databases">
        <authorList>
            <consortium name="Pathogen Informatics"/>
        </authorList>
    </citation>
    <scope>NUCLEOTIDE SEQUENCE [LARGE SCALE GENOMIC DNA]</scope>
</reference>
<feature type="chain" id="PRO_5043131535" description="Guanylate cyclase" evidence="12">
    <location>
        <begin position="18"/>
        <end position="935"/>
    </location>
</feature>
<name>A0A0R3SXU3_HYMDI</name>
<evidence type="ECO:0000256" key="1">
    <source>
        <dbReference type="ARBA" id="ARBA00004167"/>
    </source>
</evidence>
<dbReference type="EMBL" id="UYSG01011778">
    <property type="protein sequence ID" value="VDL63592.1"/>
    <property type="molecule type" value="Genomic_DNA"/>
</dbReference>
<dbReference type="FunFam" id="3.30.70.1230:FF:000013">
    <property type="entry name" value="Guanylate cyclase"/>
    <property type="match status" value="1"/>
</dbReference>
<feature type="signal peptide" evidence="12">
    <location>
        <begin position="1"/>
        <end position="17"/>
    </location>
</feature>
<keyword evidence="7 9" id="KW-0456">Lyase</keyword>
<dbReference type="GO" id="GO:0005886">
    <property type="term" value="C:plasma membrane"/>
    <property type="evidence" value="ECO:0007669"/>
    <property type="project" value="TreeGrafter"/>
</dbReference>
<evidence type="ECO:0000313" key="15">
    <source>
        <dbReference type="EMBL" id="VDL63592.1"/>
    </source>
</evidence>
<feature type="domain" description="Protein kinase" evidence="13">
    <location>
        <begin position="318"/>
        <end position="666"/>
    </location>
</feature>
<comment type="catalytic activity">
    <reaction evidence="10">
        <text>GTP = 3',5'-cyclic GMP + diphosphate</text>
        <dbReference type="Rhea" id="RHEA:13665"/>
        <dbReference type="ChEBI" id="CHEBI:33019"/>
        <dbReference type="ChEBI" id="CHEBI:37565"/>
        <dbReference type="ChEBI" id="CHEBI:57746"/>
        <dbReference type="EC" id="4.6.1.2"/>
    </reaction>
</comment>
<dbReference type="GO" id="GO:0035556">
    <property type="term" value="P:intracellular signal transduction"/>
    <property type="evidence" value="ECO:0007669"/>
    <property type="project" value="InterPro"/>
</dbReference>
<dbReference type="GO" id="GO:0004383">
    <property type="term" value="F:guanylate cyclase activity"/>
    <property type="evidence" value="ECO:0007669"/>
    <property type="project" value="UniProtKB-EC"/>
</dbReference>
<comment type="similarity">
    <text evidence="9">Belongs to the adenylyl cyclase class-4/guanylyl cyclase family.</text>
</comment>
<dbReference type="Pfam" id="PF00211">
    <property type="entry name" value="Guanylate_cyc"/>
    <property type="match status" value="1"/>
</dbReference>
<dbReference type="Proteomes" id="UP000274504">
    <property type="component" value="Unassembled WGS sequence"/>
</dbReference>
<keyword evidence="8 10" id="KW-0141">cGMP biosynthesis</keyword>
<evidence type="ECO:0000313" key="16">
    <source>
        <dbReference type="Proteomes" id="UP000274504"/>
    </source>
</evidence>
<keyword evidence="3" id="KW-0812">Transmembrane</keyword>
<dbReference type="WBParaSite" id="HDID_0001058301-mRNA-1">
    <property type="protein sequence ID" value="HDID_0001058301-mRNA-1"/>
    <property type="gene ID" value="HDID_0001058301"/>
</dbReference>
<keyword evidence="4" id="KW-0547">Nucleotide-binding</keyword>
<evidence type="ECO:0000256" key="10">
    <source>
        <dbReference type="RuleBase" id="RU003431"/>
    </source>
</evidence>
<keyword evidence="6" id="KW-0472">Membrane</keyword>
<protein>
    <recommendedName>
        <fullName evidence="2 10">Guanylate cyclase</fullName>
        <ecNumber evidence="2 10">4.6.1.2</ecNumber>
    </recommendedName>
</protein>
<evidence type="ECO:0000256" key="11">
    <source>
        <dbReference type="SAM" id="Coils"/>
    </source>
</evidence>
<dbReference type="Pfam" id="PF07714">
    <property type="entry name" value="PK_Tyr_Ser-Thr"/>
    <property type="match status" value="1"/>
</dbReference>
<dbReference type="PROSITE" id="PS50125">
    <property type="entry name" value="GUANYLATE_CYCLASE_2"/>
    <property type="match status" value="1"/>
</dbReference>
<dbReference type="SUPFAM" id="SSF55073">
    <property type="entry name" value="Nucleotide cyclase"/>
    <property type="match status" value="1"/>
</dbReference>
<dbReference type="InterPro" id="IPR011009">
    <property type="entry name" value="Kinase-like_dom_sf"/>
</dbReference>
<feature type="domain" description="Guanylate cyclase" evidence="14">
    <location>
        <begin position="737"/>
        <end position="867"/>
    </location>
</feature>
<evidence type="ECO:0000256" key="7">
    <source>
        <dbReference type="ARBA" id="ARBA00023239"/>
    </source>
</evidence>
<evidence type="ECO:0000256" key="9">
    <source>
        <dbReference type="RuleBase" id="RU000405"/>
    </source>
</evidence>
<evidence type="ECO:0000256" key="5">
    <source>
        <dbReference type="ARBA" id="ARBA00022989"/>
    </source>
</evidence>
<evidence type="ECO:0000256" key="3">
    <source>
        <dbReference type="ARBA" id="ARBA00022692"/>
    </source>
</evidence>
<dbReference type="GO" id="GO:0004672">
    <property type="term" value="F:protein kinase activity"/>
    <property type="evidence" value="ECO:0007669"/>
    <property type="project" value="InterPro"/>
</dbReference>
<dbReference type="SUPFAM" id="SSF56112">
    <property type="entry name" value="Protein kinase-like (PK-like)"/>
    <property type="match status" value="1"/>
</dbReference>
<evidence type="ECO:0000313" key="17">
    <source>
        <dbReference type="WBParaSite" id="HDID_0001058301-mRNA-1"/>
    </source>
</evidence>
<dbReference type="PROSITE" id="PS50011">
    <property type="entry name" value="PROTEIN_KINASE_DOM"/>
    <property type="match status" value="1"/>
</dbReference>
<evidence type="ECO:0000256" key="6">
    <source>
        <dbReference type="ARBA" id="ARBA00023136"/>
    </source>
</evidence>
<dbReference type="GO" id="GO:0001653">
    <property type="term" value="F:peptide receptor activity"/>
    <property type="evidence" value="ECO:0007669"/>
    <property type="project" value="TreeGrafter"/>
</dbReference>
<sequence length="935" mass="106577">MALVDLIYIIIIVPVRSLSFDNLMGDDRLDLLTLYYFNSQPHCAPEIELFNYTRSARRAVNYVLTETADDALYAWRIIPIMLYGCSVQEELRGPVLTKTLQEIKANASMSDGYSVLLGPPLINDCDMVSQWIIAGDPRGTKMNQLYQISYRCYIFGSTSDFATFPIDSTKGTHFYPPINAVSVTVPWHTFIKAIATFLLTSEWNRIAIFVDYNTINFDVSMLLQSASLTLSTTKLRQHMHIRADKSICIDMNFTELIYPLEESLDVILILGNAKLAVSFLWQIQNLTRIKEGRIAIIHVNLGDMYAYDSLVSWKAALAERASTLTAGLSLILFTALPINAKYEEDSYIYDEEINLSMAHAAAFAMRMAQMNNLMKGGDVPTQLGFFDSLHLMEVFRVPTLPGLDFFYKHDSGIDILGLFDMLLFTLKQDITNMTKYEIELKKPSDMFQLNYLIRYPYILPQTLKPISWPGDGKGPMQTHENINPFVGSYPTAQSFCLLYEFCQRRSLEGMEYLHNSPIRVHGRLKPTNCLVNSRWVLKITDFGIPHLYLLMRTSHRIEIRDKLWLSPELLRDEELATVGTKPGDVYAFSLIMYEIFYFWKPYSHAQMSTENVIQRVKTGESPPFRPQMSKKELPPEYRDILECCWLENPSLRPTFRAIRDRIRELTKRKKLNIIEHMLEKLDKYSNKLELEVEKRKEELEIEKKKNEQLVCRMLPLCVAEALKDGITVAPEMYDEVSIYFSDIVGFTSIAAMSTPMEVVNLLNDLYTLFDSAIAKYDVYKVETIGDAYMIASGLPVRNGRRHASEVALTALDLLSVCGTFKIRHLPQVPLRVRIGLHSGPCVAGVVGLIMPRYCVFGDTVNQAQKMESSGAAFRIHVSQRMKDALEEIGGYHTEFHGIIEFEGGIATNGYWLIGCDIFTKSLPEPPPVIKLVNLP</sequence>
<dbReference type="InterPro" id="IPR001245">
    <property type="entry name" value="Ser-Thr/Tyr_kinase_cat_dom"/>
</dbReference>
<dbReference type="PANTHER" id="PTHR11920:SF462">
    <property type="entry name" value="GUANYLATE CYCLASE"/>
    <property type="match status" value="1"/>
</dbReference>
<evidence type="ECO:0000259" key="13">
    <source>
        <dbReference type="PROSITE" id="PS50011"/>
    </source>
</evidence>
<accession>A0A0R3SXU3</accession>
<evidence type="ECO:0000256" key="4">
    <source>
        <dbReference type="ARBA" id="ARBA00022741"/>
    </source>
</evidence>
<keyword evidence="12" id="KW-0732">Signal</keyword>
<dbReference type="InterPro" id="IPR001054">
    <property type="entry name" value="A/G_cyclase"/>
</dbReference>
<dbReference type="AlphaFoldDB" id="A0A0R3SXU3"/>
<organism evidence="17">
    <name type="scientific">Hymenolepis diminuta</name>
    <name type="common">Rat tapeworm</name>
    <dbReference type="NCBI Taxonomy" id="6216"/>
    <lineage>
        <taxon>Eukaryota</taxon>
        <taxon>Metazoa</taxon>
        <taxon>Spiralia</taxon>
        <taxon>Lophotrochozoa</taxon>
        <taxon>Platyhelminthes</taxon>
        <taxon>Cestoda</taxon>
        <taxon>Eucestoda</taxon>
        <taxon>Cyclophyllidea</taxon>
        <taxon>Hymenolepididae</taxon>
        <taxon>Hymenolepis</taxon>
    </lineage>
</organism>
<gene>
    <name evidence="15" type="ORF">HDID_LOCUS10581</name>
</gene>
<feature type="coiled-coil region" evidence="11">
    <location>
        <begin position="674"/>
        <end position="712"/>
    </location>
</feature>
<dbReference type="OrthoDB" id="60033at2759"/>
<dbReference type="PANTHER" id="PTHR11920">
    <property type="entry name" value="GUANYLYL CYCLASE"/>
    <property type="match status" value="1"/>
</dbReference>
<dbReference type="GO" id="GO:0004016">
    <property type="term" value="F:adenylate cyclase activity"/>
    <property type="evidence" value="ECO:0007669"/>
    <property type="project" value="TreeGrafter"/>
</dbReference>
<dbReference type="CDD" id="cd07302">
    <property type="entry name" value="CHD"/>
    <property type="match status" value="1"/>
</dbReference>
<evidence type="ECO:0000256" key="8">
    <source>
        <dbReference type="ARBA" id="ARBA00023293"/>
    </source>
</evidence>
<dbReference type="InterPro" id="IPR018297">
    <property type="entry name" value="A/G_cyclase_CS"/>
</dbReference>
<dbReference type="EC" id="4.6.1.2" evidence="2 10"/>
<proteinExistence type="inferred from homology"/>
<dbReference type="STRING" id="6216.A0A0R3SXU3"/>